<evidence type="ECO:0000313" key="2">
    <source>
        <dbReference type="EMBL" id="AFD03079.1"/>
    </source>
</evidence>
<dbReference type="AlphaFoldDB" id="H9BG68"/>
<sequence length="91" mass="10710">MSEWLENLADEDKVFIKRLVMNSGSLKKLSNEYNVSYPTIRLRIDKLIQKIQLVEGENNNFKSKIMQLVIDGKITLDVAYQIINFYDVERK</sequence>
<reference evidence="2" key="1">
    <citation type="journal article" date="2012" name="Antimicrob. Agents Chemother.">
        <title>Identification, Characterization, and Recombinant Expression of Epidermicin NI01, a Novel Unmodified Bacteriocin Produced by Staphylococcus epidermidis That Displays Potent Activity against Staphylococci.</title>
        <authorList>
            <person name="Sandiford S."/>
            <person name="Upton M."/>
        </authorList>
    </citation>
    <scope>NUCLEOTIDE SEQUENCE</scope>
    <source>
        <strain evidence="2">224</strain>
    </source>
</reference>
<protein>
    <recommendedName>
        <fullName evidence="1">DUF2089 domain-containing protein</fullName>
    </recommendedName>
</protein>
<dbReference type="Pfam" id="PF09862">
    <property type="entry name" value="DUF2089"/>
    <property type="match status" value="1"/>
</dbReference>
<dbReference type="SMR" id="H9BG68"/>
<dbReference type="EMBL" id="JQ025384">
    <property type="protein sequence ID" value="AFD03079.1"/>
    <property type="molecule type" value="Genomic_DNA"/>
</dbReference>
<dbReference type="RefSeq" id="WP_369352406.1">
    <property type="nucleotide sequence ID" value="NZ_CP163560.1"/>
</dbReference>
<accession>H9BG68</accession>
<proteinExistence type="predicted"/>
<evidence type="ECO:0000259" key="1">
    <source>
        <dbReference type="Pfam" id="PF09862"/>
    </source>
</evidence>
<dbReference type="InterPro" id="IPR018658">
    <property type="entry name" value="DUF2089"/>
</dbReference>
<name>H9BG68_STAEP</name>
<feature type="domain" description="DUF2089" evidence="1">
    <location>
        <begin position="8"/>
        <end position="53"/>
    </location>
</feature>
<organism evidence="2">
    <name type="scientific">Staphylococcus epidermidis</name>
    <dbReference type="NCBI Taxonomy" id="1282"/>
    <lineage>
        <taxon>Bacteria</taxon>
        <taxon>Bacillati</taxon>
        <taxon>Bacillota</taxon>
        <taxon>Bacilli</taxon>
        <taxon>Bacillales</taxon>
        <taxon>Staphylococcaceae</taxon>
        <taxon>Staphylococcus</taxon>
    </lineage>
</organism>